<accession>A0A158KVX3</accession>
<evidence type="ECO:0000256" key="3">
    <source>
        <dbReference type="ARBA" id="ARBA00023163"/>
    </source>
</evidence>
<dbReference type="PROSITE" id="PS50110">
    <property type="entry name" value="RESPONSE_REGULATORY"/>
    <property type="match status" value="1"/>
</dbReference>
<dbReference type="SMART" id="SM00342">
    <property type="entry name" value="HTH_ARAC"/>
    <property type="match status" value="1"/>
</dbReference>
<evidence type="ECO:0000259" key="6">
    <source>
        <dbReference type="PROSITE" id="PS01124"/>
    </source>
</evidence>
<reference evidence="8" key="1">
    <citation type="submission" date="2016-01" db="EMBL/GenBank/DDBJ databases">
        <authorList>
            <person name="Peeters C."/>
        </authorList>
    </citation>
    <scope>NUCLEOTIDE SEQUENCE [LARGE SCALE GENOMIC DNA]</scope>
    <source>
        <strain evidence="8">LMG 22940</strain>
    </source>
</reference>
<feature type="domain" description="Response regulatory" evidence="7">
    <location>
        <begin position="1"/>
        <end position="128"/>
    </location>
</feature>
<feature type="compositionally biased region" description="Basic and acidic residues" evidence="5">
    <location>
        <begin position="147"/>
        <end position="159"/>
    </location>
</feature>
<dbReference type="InterPro" id="IPR018060">
    <property type="entry name" value="HTH_AraC"/>
</dbReference>
<evidence type="ECO:0000256" key="1">
    <source>
        <dbReference type="ARBA" id="ARBA00023015"/>
    </source>
</evidence>
<dbReference type="GO" id="GO:0000160">
    <property type="term" value="P:phosphorelay signal transduction system"/>
    <property type="evidence" value="ECO:0007669"/>
    <property type="project" value="InterPro"/>
</dbReference>
<evidence type="ECO:0000256" key="4">
    <source>
        <dbReference type="PROSITE-ProRule" id="PRU00169"/>
    </source>
</evidence>
<dbReference type="EMBL" id="FCON02000184">
    <property type="protein sequence ID" value="SAL85318.1"/>
    <property type="molecule type" value="Genomic_DNA"/>
</dbReference>
<feature type="region of interest" description="Disordered" evidence="5">
    <location>
        <begin position="134"/>
        <end position="164"/>
    </location>
</feature>
<dbReference type="GO" id="GO:0003700">
    <property type="term" value="F:DNA-binding transcription factor activity"/>
    <property type="evidence" value="ECO:0007669"/>
    <property type="project" value="InterPro"/>
</dbReference>
<keyword evidence="1" id="KW-0805">Transcription regulation</keyword>
<evidence type="ECO:0000313" key="9">
    <source>
        <dbReference type="Proteomes" id="UP000054770"/>
    </source>
</evidence>
<proteinExistence type="predicted"/>
<comment type="caution">
    <text evidence="8">The sequence shown here is derived from an EMBL/GenBank/DDBJ whole genome shotgun (WGS) entry which is preliminary data.</text>
</comment>
<dbReference type="Gene3D" id="3.40.50.2300">
    <property type="match status" value="1"/>
</dbReference>
<dbReference type="Pfam" id="PF00072">
    <property type="entry name" value="Response_reg"/>
    <property type="match status" value="1"/>
</dbReference>
<organism evidence="8 9">
    <name type="scientific">Caballeronia choica</name>
    <dbReference type="NCBI Taxonomy" id="326476"/>
    <lineage>
        <taxon>Bacteria</taxon>
        <taxon>Pseudomonadati</taxon>
        <taxon>Pseudomonadota</taxon>
        <taxon>Betaproteobacteria</taxon>
        <taxon>Burkholderiales</taxon>
        <taxon>Burkholderiaceae</taxon>
        <taxon>Caballeronia</taxon>
    </lineage>
</organism>
<evidence type="ECO:0000313" key="8">
    <source>
        <dbReference type="EMBL" id="SAL85318.1"/>
    </source>
</evidence>
<gene>
    <name evidence="8" type="ORF">AWB68_07639</name>
</gene>
<comment type="caution">
    <text evidence="4">Lacks conserved residue(s) required for the propagation of feature annotation.</text>
</comment>
<dbReference type="Pfam" id="PF12833">
    <property type="entry name" value="HTH_18"/>
    <property type="match status" value="1"/>
</dbReference>
<dbReference type="InterPro" id="IPR011006">
    <property type="entry name" value="CheY-like_superfamily"/>
</dbReference>
<dbReference type="RefSeq" id="WP_087649447.1">
    <property type="nucleotide sequence ID" value="NZ_FCON02000184.1"/>
</dbReference>
<dbReference type="InterPro" id="IPR050204">
    <property type="entry name" value="AraC_XylS_family_regulators"/>
</dbReference>
<dbReference type="PRINTS" id="PR00032">
    <property type="entry name" value="HTHARAC"/>
</dbReference>
<keyword evidence="3" id="KW-0804">Transcription</keyword>
<dbReference type="AlphaFoldDB" id="A0A158KVX3"/>
<dbReference type="Gene3D" id="1.10.10.60">
    <property type="entry name" value="Homeodomain-like"/>
    <property type="match status" value="2"/>
</dbReference>
<keyword evidence="2" id="KW-0238">DNA-binding</keyword>
<dbReference type="Proteomes" id="UP000054770">
    <property type="component" value="Unassembled WGS sequence"/>
</dbReference>
<protein>
    <submittedName>
        <fullName evidence="8">AraC family transcriptional regulator</fullName>
    </submittedName>
</protein>
<feature type="domain" description="HTH araC/xylS-type" evidence="6">
    <location>
        <begin position="165"/>
        <end position="263"/>
    </location>
</feature>
<dbReference type="PANTHER" id="PTHR46796:SF14">
    <property type="entry name" value="TRANSCRIPTIONAL REGULATORY PROTEIN"/>
    <property type="match status" value="1"/>
</dbReference>
<sequence>MSHSFDPASASPYYRFVWVDLTGDADASLAESLDGAFDIHRVREPARVAAAICDRAPAFVCFEFDEPNAQGVDALTRVRREHPALPVLVIAGRNSMAVAMWALRLRVWDLLIKPVPLRELCRSILALASITRSGETGPARPTLSASERIEPRPAFDPRDRQKKTQPAISYVSANFNGRIALDHVAALCQLSPSQFCRTFRQEHGVSFGQYLLRYRMERACERLAHPDALVKEVAYSVGFNDLSYFTRVFRRQFGMCPSVYQAGARSSCTLEGSP</sequence>
<dbReference type="InterPro" id="IPR009057">
    <property type="entry name" value="Homeodomain-like_sf"/>
</dbReference>
<evidence type="ECO:0000259" key="7">
    <source>
        <dbReference type="PROSITE" id="PS50110"/>
    </source>
</evidence>
<dbReference type="SUPFAM" id="SSF46689">
    <property type="entry name" value="Homeodomain-like"/>
    <property type="match status" value="2"/>
</dbReference>
<dbReference type="PROSITE" id="PS01124">
    <property type="entry name" value="HTH_ARAC_FAMILY_2"/>
    <property type="match status" value="1"/>
</dbReference>
<dbReference type="InterPro" id="IPR020449">
    <property type="entry name" value="Tscrpt_reg_AraC-type_HTH"/>
</dbReference>
<dbReference type="GO" id="GO:0043565">
    <property type="term" value="F:sequence-specific DNA binding"/>
    <property type="evidence" value="ECO:0007669"/>
    <property type="project" value="InterPro"/>
</dbReference>
<evidence type="ECO:0000256" key="5">
    <source>
        <dbReference type="SAM" id="MobiDB-lite"/>
    </source>
</evidence>
<dbReference type="SUPFAM" id="SSF52172">
    <property type="entry name" value="CheY-like"/>
    <property type="match status" value="1"/>
</dbReference>
<name>A0A158KVX3_9BURK</name>
<evidence type="ECO:0000256" key="2">
    <source>
        <dbReference type="ARBA" id="ARBA00023125"/>
    </source>
</evidence>
<keyword evidence="9" id="KW-1185">Reference proteome</keyword>
<dbReference type="OrthoDB" id="3631840at2"/>
<dbReference type="InterPro" id="IPR001789">
    <property type="entry name" value="Sig_transdc_resp-reg_receiver"/>
</dbReference>
<dbReference type="PANTHER" id="PTHR46796">
    <property type="entry name" value="HTH-TYPE TRANSCRIPTIONAL ACTIVATOR RHAS-RELATED"/>
    <property type="match status" value="1"/>
</dbReference>